<feature type="compositionally biased region" description="Low complexity" evidence="6">
    <location>
        <begin position="132"/>
        <end position="143"/>
    </location>
</feature>
<keyword evidence="1" id="KW-0479">Metal-binding</keyword>
<evidence type="ECO:0000313" key="9">
    <source>
        <dbReference type="Proteomes" id="UP000818624"/>
    </source>
</evidence>
<dbReference type="InterPro" id="IPR013087">
    <property type="entry name" value="Znf_C2H2_type"/>
</dbReference>
<dbReference type="EMBL" id="CP046234">
    <property type="protein sequence ID" value="WFD45426.1"/>
    <property type="molecule type" value="Genomic_DNA"/>
</dbReference>
<dbReference type="PROSITE" id="PS50157">
    <property type="entry name" value="ZINC_FINGER_C2H2_2"/>
    <property type="match status" value="2"/>
</dbReference>
<protein>
    <recommendedName>
        <fullName evidence="7">C2H2-type domain-containing protein</fullName>
    </recommendedName>
</protein>
<dbReference type="Proteomes" id="UP000818624">
    <property type="component" value="Chromosome 1"/>
</dbReference>
<dbReference type="PROSITE" id="PS00028">
    <property type="entry name" value="ZINC_FINGER_C2H2_1"/>
    <property type="match status" value="2"/>
</dbReference>
<feature type="compositionally biased region" description="Low complexity" evidence="6">
    <location>
        <begin position="97"/>
        <end position="110"/>
    </location>
</feature>
<evidence type="ECO:0000256" key="6">
    <source>
        <dbReference type="SAM" id="MobiDB-lite"/>
    </source>
</evidence>
<keyword evidence="9" id="KW-1185">Reference proteome</keyword>
<proteinExistence type="predicted"/>
<evidence type="ECO:0000256" key="2">
    <source>
        <dbReference type="ARBA" id="ARBA00022737"/>
    </source>
</evidence>
<reference evidence="8 9" key="1">
    <citation type="journal article" date="2020" name="Elife">
        <title>Loss of centromere function drives karyotype evolution in closely related Malassezia species.</title>
        <authorList>
            <person name="Sankaranarayanan S.R."/>
            <person name="Ianiri G."/>
            <person name="Coelho M.A."/>
            <person name="Reza M.H."/>
            <person name="Thimmappa B.C."/>
            <person name="Ganguly P."/>
            <person name="Vadnala R.N."/>
            <person name="Sun S."/>
            <person name="Siddharthan R."/>
            <person name="Tellgren-Roth C."/>
            <person name="Dawson T.L."/>
            <person name="Heitman J."/>
            <person name="Sanyal K."/>
        </authorList>
    </citation>
    <scope>NUCLEOTIDE SEQUENCE [LARGE SCALE GENOMIC DNA]</scope>
    <source>
        <strain evidence="8">CBS14141</strain>
    </source>
</reference>
<dbReference type="InterPro" id="IPR036236">
    <property type="entry name" value="Znf_C2H2_sf"/>
</dbReference>
<dbReference type="Gene3D" id="3.30.160.60">
    <property type="entry name" value="Classic Zinc Finger"/>
    <property type="match status" value="2"/>
</dbReference>
<name>A0ABY8EI84_MALFU</name>
<feature type="region of interest" description="Disordered" evidence="6">
    <location>
        <begin position="456"/>
        <end position="481"/>
    </location>
</feature>
<evidence type="ECO:0000256" key="4">
    <source>
        <dbReference type="ARBA" id="ARBA00022833"/>
    </source>
</evidence>
<dbReference type="SMART" id="SM00355">
    <property type="entry name" value="ZnF_C2H2"/>
    <property type="match status" value="2"/>
</dbReference>
<feature type="compositionally biased region" description="Polar residues" evidence="6">
    <location>
        <begin position="111"/>
        <end position="121"/>
    </location>
</feature>
<sequence length="631" mass="67031">MSTSPHAALEAEVPGNRLEERDDPRTNSQTSVSAVLVQEKGPSVNTPSTQQPEDRRDDGHDREIRSQNPSMGAAHVGRDEEIHKSREETTDGRSHGSNTSPNDSTPSTQSEGATPSTNSGAAISPEARAKSSSDSSTPGTQSTKALPQGRESRGSINVGGKRRYPCPFPGCDKTFSTSGHSSRHSRIHTGEKPYRCSYPGCNAQFSRYDNSLQHYRTHIISSKGGKKTRGKSNAQAASDEAAAAEPSRPSSAVMARTTNELPATTAPVVEAVPADDRMLRAVPPPASAVARSIPAKPASALSSPAARPAPRMSVSPLDGPVAGSHVETKMVPLALDGARPDSLTHLTGVEADRVTGVSVASRTADGTKKMRLDRTGGVAALGSPFDAPRGRYAPPYDPMDARDMYAPHGPYVPLHPGKMEGAVWADHGDHMDMKGLPLDPAPVYGAVNTRVMSAELSPSVSSRRSGPSMLQDASSKPPMAESQTFDFGARSMAYPLSGTESDRVPLPLASYVSETGNRGFRKVVSRHGPESPILQSRPPSFRMRKSGSTPSLLTLEIPRSESSHSLFKYSLSSGMPATSHPLSPAQSVERPGNRVTVSEQYIPDESKMTTQDSVHNVPNSELVLPPLSRLA</sequence>
<dbReference type="PANTHER" id="PTHR14003">
    <property type="entry name" value="TRANSCRIPTIONAL REPRESSOR PROTEIN YY"/>
    <property type="match status" value="1"/>
</dbReference>
<feature type="compositionally biased region" description="Low complexity" evidence="6">
    <location>
        <begin position="231"/>
        <end position="252"/>
    </location>
</feature>
<feature type="region of interest" description="Disordered" evidence="6">
    <location>
        <begin position="1"/>
        <end position="167"/>
    </location>
</feature>
<gene>
    <name evidence="8" type="ORF">GLX27_000046</name>
</gene>
<feature type="domain" description="C2H2-type" evidence="7">
    <location>
        <begin position="194"/>
        <end position="218"/>
    </location>
</feature>
<evidence type="ECO:0000256" key="1">
    <source>
        <dbReference type="ARBA" id="ARBA00022723"/>
    </source>
</evidence>
<keyword evidence="3 5" id="KW-0863">Zinc-finger</keyword>
<keyword evidence="4" id="KW-0862">Zinc</keyword>
<feature type="compositionally biased region" description="Basic and acidic residues" evidence="6">
    <location>
        <begin position="76"/>
        <end position="94"/>
    </location>
</feature>
<feature type="compositionally biased region" description="Polar residues" evidence="6">
    <location>
        <begin position="608"/>
        <end position="619"/>
    </location>
</feature>
<feature type="compositionally biased region" description="Low complexity" evidence="6">
    <location>
        <begin position="457"/>
        <end position="468"/>
    </location>
</feature>
<dbReference type="SUPFAM" id="SSF57667">
    <property type="entry name" value="beta-beta-alpha zinc fingers"/>
    <property type="match status" value="1"/>
</dbReference>
<evidence type="ECO:0000259" key="7">
    <source>
        <dbReference type="PROSITE" id="PS50157"/>
    </source>
</evidence>
<evidence type="ECO:0000256" key="3">
    <source>
        <dbReference type="ARBA" id="ARBA00022771"/>
    </source>
</evidence>
<evidence type="ECO:0000313" key="8">
    <source>
        <dbReference type="EMBL" id="WFD45426.1"/>
    </source>
</evidence>
<evidence type="ECO:0000256" key="5">
    <source>
        <dbReference type="PROSITE-ProRule" id="PRU00042"/>
    </source>
</evidence>
<feature type="compositionally biased region" description="Basic and acidic residues" evidence="6">
    <location>
        <begin position="52"/>
        <end position="65"/>
    </location>
</feature>
<keyword evidence="2" id="KW-0677">Repeat</keyword>
<accession>A0ABY8EI84</accession>
<feature type="region of interest" description="Disordered" evidence="6">
    <location>
        <begin position="524"/>
        <end position="547"/>
    </location>
</feature>
<organism evidence="8 9">
    <name type="scientific">Malassezia furfur</name>
    <name type="common">Pityriasis versicolor infection agent</name>
    <name type="synonym">Pityrosporum furfur</name>
    <dbReference type="NCBI Taxonomy" id="55194"/>
    <lineage>
        <taxon>Eukaryota</taxon>
        <taxon>Fungi</taxon>
        <taxon>Dikarya</taxon>
        <taxon>Basidiomycota</taxon>
        <taxon>Ustilaginomycotina</taxon>
        <taxon>Malasseziomycetes</taxon>
        <taxon>Malasseziales</taxon>
        <taxon>Malasseziaceae</taxon>
        <taxon>Malassezia</taxon>
    </lineage>
</organism>
<feature type="region of interest" description="Disordered" evidence="6">
    <location>
        <begin position="290"/>
        <end position="314"/>
    </location>
</feature>
<feature type="region of interest" description="Disordered" evidence="6">
    <location>
        <begin position="220"/>
        <end position="261"/>
    </location>
</feature>
<dbReference type="PANTHER" id="PTHR14003:SF19">
    <property type="entry name" value="YY2 TRANSCRIPTION FACTOR"/>
    <property type="match status" value="1"/>
</dbReference>
<feature type="domain" description="C2H2-type" evidence="7">
    <location>
        <begin position="164"/>
        <end position="193"/>
    </location>
</feature>
<feature type="region of interest" description="Disordered" evidence="6">
    <location>
        <begin position="573"/>
        <end position="631"/>
    </location>
</feature>